<evidence type="ECO:0000313" key="4">
    <source>
        <dbReference type="Proteomes" id="UP000002191"/>
    </source>
</evidence>
<dbReference type="STRING" id="643562.Daes_1891"/>
<dbReference type="OrthoDB" id="5460340at2"/>
<keyword evidence="1" id="KW-0408">Iron</keyword>
<dbReference type="GO" id="GO:0046914">
    <property type="term" value="F:transition metal ion binding"/>
    <property type="evidence" value="ECO:0007669"/>
    <property type="project" value="InterPro"/>
</dbReference>
<dbReference type="Gene3D" id="2.30.30.90">
    <property type="match status" value="1"/>
</dbReference>
<sequence length="74" mass="7695" precursor="true">MLLRRTLAGVASGETTFVVAVDAGFKARTRLESMGIIPGIEVDVLNNGSGPMIVSVGEGRIIVERGVAEKVLVA</sequence>
<dbReference type="eggNOG" id="ENOG5033JI9">
    <property type="taxonomic scope" value="Bacteria"/>
</dbReference>
<reference evidence="4" key="1">
    <citation type="submission" date="2010-12" db="EMBL/GenBank/DDBJ databases">
        <title>Complete sequence of Desulfovibrio aespoeensis Aspo-2.</title>
        <authorList>
            <consortium name="US DOE Joint Genome Institute"/>
            <person name="Lucas S."/>
            <person name="Copeland A."/>
            <person name="Lapidus A."/>
            <person name="Cheng J.-F."/>
            <person name="Goodwin L."/>
            <person name="Pitluck S."/>
            <person name="Chertkov O."/>
            <person name="Misra M."/>
            <person name="Detter J.C."/>
            <person name="Han C."/>
            <person name="Tapia R."/>
            <person name="Land M."/>
            <person name="Hauser L."/>
            <person name="Kyrpides N."/>
            <person name="Ivanova N."/>
            <person name="Ovchinnikova G."/>
            <person name="Pedersen K."/>
            <person name="Jagevall S."/>
            <person name="Hazen T."/>
            <person name="Woyke T."/>
        </authorList>
    </citation>
    <scope>NUCLEOTIDE SEQUENCE [LARGE SCALE GENOMIC DNA]</scope>
    <source>
        <strain evidence="4">ATCC 700646 / DSM 10631 / Aspo-2</strain>
    </source>
</reference>
<reference evidence="3 4" key="2">
    <citation type="journal article" date="2014" name="Genome Announc.">
        <title>Complete Genome Sequence of the Subsurface, Mesophilic Sulfate-Reducing Bacterium Desulfovibrio aespoeensis Aspo-2.</title>
        <authorList>
            <person name="Pedersen K."/>
            <person name="Bengtsson A."/>
            <person name="Edlund J."/>
            <person name="Rabe L."/>
            <person name="Hazen T."/>
            <person name="Chakraborty R."/>
            <person name="Goodwin L."/>
            <person name="Shapiro N."/>
        </authorList>
    </citation>
    <scope>NUCLEOTIDE SEQUENCE [LARGE SCALE GENOMIC DNA]</scope>
    <source>
        <strain evidence="4">ATCC 700646 / DSM 10631 / Aspo-2</strain>
    </source>
</reference>
<accession>E6VZS2</accession>
<dbReference type="HOGENOM" id="CLU_150646_6_3_7"/>
<gene>
    <name evidence="3" type="ordered locus">Daes_1891</name>
</gene>
<organism evidence="3 4">
    <name type="scientific">Pseudodesulfovibrio aespoeensis (strain ATCC 700646 / DSM 10631 / Aspo-2)</name>
    <name type="common">Desulfovibrio aespoeensis</name>
    <dbReference type="NCBI Taxonomy" id="643562"/>
    <lineage>
        <taxon>Bacteria</taxon>
        <taxon>Pseudomonadati</taxon>
        <taxon>Thermodesulfobacteriota</taxon>
        <taxon>Desulfovibrionia</taxon>
        <taxon>Desulfovibrionales</taxon>
        <taxon>Desulfovibrionaceae</taxon>
    </lineage>
</organism>
<dbReference type="RefSeq" id="WP_013514814.1">
    <property type="nucleotide sequence ID" value="NC_014844.1"/>
</dbReference>
<dbReference type="Pfam" id="PF04023">
    <property type="entry name" value="FeoA"/>
    <property type="match status" value="1"/>
</dbReference>
<dbReference type="InterPro" id="IPR008988">
    <property type="entry name" value="Transcriptional_repressor_C"/>
</dbReference>
<dbReference type="PANTHER" id="PTHR43151:SF1">
    <property type="entry name" value="SSR2333 PROTEIN"/>
    <property type="match status" value="1"/>
</dbReference>
<evidence type="ECO:0000256" key="1">
    <source>
        <dbReference type="ARBA" id="ARBA00023004"/>
    </source>
</evidence>
<evidence type="ECO:0000259" key="2">
    <source>
        <dbReference type="SMART" id="SM00899"/>
    </source>
</evidence>
<dbReference type="InterPro" id="IPR038157">
    <property type="entry name" value="FeoA_core_dom"/>
</dbReference>
<dbReference type="AlphaFoldDB" id="E6VZS2"/>
<protein>
    <submittedName>
        <fullName evidence="3">FeoA family protein</fullName>
    </submittedName>
</protein>
<evidence type="ECO:0000313" key="3">
    <source>
        <dbReference type="EMBL" id="ADU62900.1"/>
    </source>
</evidence>
<proteinExistence type="predicted"/>
<dbReference type="KEGG" id="das:Daes_1891"/>
<dbReference type="InterPro" id="IPR053184">
    <property type="entry name" value="FeoA-like"/>
</dbReference>
<dbReference type="InterPro" id="IPR007167">
    <property type="entry name" value="Fe-transptr_FeoA-like"/>
</dbReference>
<keyword evidence="4" id="KW-1185">Reference proteome</keyword>
<dbReference type="SMART" id="SM00899">
    <property type="entry name" value="FeoA"/>
    <property type="match status" value="1"/>
</dbReference>
<dbReference type="SUPFAM" id="SSF50037">
    <property type="entry name" value="C-terminal domain of transcriptional repressors"/>
    <property type="match status" value="1"/>
</dbReference>
<dbReference type="EMBL" id="CP002431">
    <property type="protein sequence ID" value="ADU62900.1"/>
    <property type="molecule type" value="Genomic_DNA"/>
</dbReference>
<feature type="domain" description="Ferrous iron transporter FeoA-like" evidence="2">
    <location>
        <begin position="5"/>
        <end position="74"/>
    </location>
</feature>
<name>E6VZS2_PSEA9</name>
<dbReference type="Proteomes" id="UP000002191">
    <property type="component" value="Chromosome"/>
</dbReference>
<dbReference type="PANTHER" id="PTHR43151">
    <property type="entry name" value="FEOA FAMILY PROTEIN"/>
    <property type="match status" value="1"/>
</dbReference>